<dbReference type="PANTHER" id="PTHR17985:SF8">
    <property type="entry name" value="TRANSPORT AND GOLGI ORGANIZATION PROTEIN 2 HOMOLOG"/>
    <property type="match status" value="1"/>
</dbReference>
<dbReference type="PANTHER" id="PTHR17985">
    <property type="entry name" value="SER/THR-RICH PROTEIN T10 IN DGCR REGION"/>
    <property type="match status" value="1"/>
</dbReference>
<accession>A0A1A9F4A5</accession>
<dbReference type="Proteomes" id="UP000078070">
    <property type="component" value="Chromosome"/>
</dbReference>
<protein>
    <recommendedName>
        <fullName evidence="3">NRDE family protein</fullName>
    </recommendedName>
</protein>
<proteinExistence type="predicted"/>
<dbReference type="OrthoDB" id="4380123at2"/>
<evidence type="ECO:0000313" key="1">
    <source>
        <dbReference type="EMBL" id="ANG64810.1"/>
    </source>
</evidence>
<dbReference type="STRING" id="1821621.A8C75_21575"/>
<name>A0A1A9F4A5_9GAMM</name>
<organism evidence="1 2">
    <name type="scientific">Marinobacterium aestuarii</name>
    <dbReference type="NCBI Taxonomy" id="1821621"/>
    <lineage>
        <taxon>Bacteria</taxon>
        <taxon>Pseudomonadati</taxon>
        <taxon>Pseudomonadota</taxon>
        <taxon>Gammaproteobacteria</taxon>
        <taxon>Oceanospirillales</taxon>
        <taxon>Oceanospirillaceae</taxon>
        <taxon>Marinobacterium</taxon>
    </lineage>
</organism>
<keyword evidence="2" id="KW-1185">Reference proteome</keyword>
<dbReference type="InterPro" id="IPR008551">
    <property type="entry name" value="TANGO2"/>
</dbReference>
<reference evidence="2" key="1">
    <citation type="submission" date="2016-05" db="EMBL/GenBank/DDBJ databases">
        <authorList>
            <person name="Baek K."/>
            <person name="Yang S.-J."/>
        </authorList>
    </citation>
    <scope>NUCLEOTIDE SEQUENCE [LARGE SCALE GENOMIC DNA]</scope>
    <source>
        <strain evidence="2">ST58-10</strain>
    </source>
</reference>
<dbReference type="EMBL" id="CP015839">
    <property type="protein sequence ID" value="ANG64810.1"/>
    <property type="molecule type" value="Genomic_DNA"/>
</dbReference>
<dbReference type="Pfam" id="PF05742">
    <property type="entry name" value="TANGO2"/>
    <property type="match status" value="1"/>
</dbReference>
<evidence type="ECO:0008006" key="3">
    <source>
        <dbReference type="Google" id="ProtNLM"/>
    </source>
</evidence>
<dbReference type="RefSeq" id="WP_067386445.1">
    <property type="nucleotide sequence ID" value="NZ_CP015839.1"/>
</dbReference>
<dbReference type="AlphaFoldDB" id="A0A1A9F4A5"/>
<evidence type="ECO:0000313" key="2">
    <source>
        <dbReference type="Proteomes" id="UP000078070"/>
    </source>
</evidence>
<dbReference type="KEGG" id="mars:A8C75_21575"/>
<reference evidence="1 2" key="2">
    <citation type="journal article" date="2018" name="Int. J. Syst. Evol. Microbiol.">
        <title>Marinobacterium aestuarii sp. nov., a benzene-degrading marine bacterium isolated from estuary sediment.</title>
        <authorList>
            <person name="Bae S.S."/>
            <person name="Jung J."/>
            <person name="Chung D."/>
            <person name="Baek K."/>
        </authorList>
    </citation>
    <scope>NUCLEOTIDE SEQUENCE [LARGE SCALE GENOMIC DNA]</scope>
    <source>
        <strain evidence="1 2">ST58-10</strain>
    </source>
</reference>
<gene>
    <name evidence="1" type="ORF">A8C75_21575</name>
</gene>
<sequence length="268" mass="29756">MCLMTFAYQSHPDYNLMLIANRDEAYGRPTLGAAPWAQHSDLIAGQDLEQGGTWLGIHRSGRLSAVTNYRDGRAEANPALHSRGHLTRDFLLSGESADSISQHYAEQGPHYGAFNLLLGDIEGLYYLSNRGRVPERLRPGIYGLSNALLDSPWPKVHQARDALSAALDTISARQDRLLLAAQLTEVLAARSQAPDAQLPDTGISLELERRLSPCFIQLETYGTRATTVLLQDYQGNSCFYEQSFDAKGPTEVRHYELQLPLFGSRPRD</sequence>